<dbReference type="InterPro" id="IPR049076">
    <property type="entry name" value="ACCA"/>
</dbReference>
<name>A0A0R3PEH9_ANGCS</name>
<dbReference type="STRING" id="334426.A0A0R3PEH9"/>
<dbReference type="GO" id="GO:0003989">
    <property type="term" value="F:acetyl-CoA carboxylase activity"/>
    <property type="evidence" value="ECO:0007669"/>
    <property type="project" value="InterPro"/>
</dbReference>
<keyword evidence="3" id="KW-1185">Reference proteome</keyword>
<reference evidence="4" key="1">
    <citation type="submission" date="2016-04" db="UniProtKB">
        <authorList>
            <consortium name="WormBaseParasite"/>
        </authorList>
    </citation>
    <scope>IDENTIFICATION</scope>
</reference>
<dbReference type="OrthoDB" id="14612at2759"/>
<dbReference type="EMBL" id="UYYA01000507">
    <property type="protein sequence ID" value="VDM54065.1"/>
    <property type="molecule type" value="Genomic_DNA"/>
</dbReference>
<dbReference type="Pfam" id="PF01039">
    <property type="entry name" value="Carboxyl_trans"/>
    <property type="match status" value="1"/>
</dbReference>
<protein>
    <submittedName>
        <fullName evidence="4">Carboxyl_trans domain-containing protein</fullName>
    </submittedName>
</protein>
<dbReference type="GO" id="GO:0006633">
    <property type="term" value="P:fatty acid biosynthetic process"/>
    <property type="evidence" value="ECO:0007669"/>
    <property type="project" value="TreeGrafter"/>
</dbReference>
<dbReference type="PANTHER" id="PTHR45728">
    <property type="entry name" value="ACETYL-COA CARBOXYLASE, ISOFORM A"/>
    <property type="match status" value="1"/>
</dbReference>
<dbReference type="SUPFAM" id="SSF52096">
    <property type="entry name" value="ClpP/crotonase"/>
    <property type="match status" value="1"/>
</dbReference>
<evidence type="ECO:0000313" key="3">
    <source>
        <dbReference type="Proteomes" id="UP000267027"/>
    </source>
</evidence>
<proteinExistence type="predicted"/>
<dbReference type="AlphaFoldDB" id="A0A0R3PEH9"/>
<evidence type="ECO:0000259" key="1">
    <source>
        <dbReference type="Pfam" id="PF01039"/>
    </source>
</evidence>
<dbReference type="PANTHER" id="PTHR45728:SF3">
    <property type="entry name" value="ACETYL-COA CARBOXYLASE"/>
    <property type="match status" value="1"/>
</dbReference>
<gene>
    <name evidence="2" type="ORF">ACOC_LOCUS2480</name>
</gene>
<dbReference type="InterPro" id="IPR029045">
    <property type="entry name" value="ClpP/crotonase-like_dom_sf"/>
</dbReference>
<dbReference type="GO" id="GO:0005739">
    <property type="term" value="C:mitochondrion"/>
    <property type="evidence" value="ECO:0007669"/>
    <property type="project" value="TreeGrafter"/>
</dbReference>
<organism evidence="4">
    <name type="scientific">Angiostrongylus costaricensis</name>
    <name type="common">Nematode worm</name>
    <dbReference type="NCBI Taxonomy" id="334426"/>
    <lineage>
        <taxon>Eukaryota</taxon>
        <taxon>Metazoa</taxon>
        <taxon>Ecdysozoa</taxon>
        <taxon>Nematoda</taxon>
        <taxon>Chromadorea</taxon>
        <taxon>Rhabditida</taxon>
        <taxon>Rhabditina</taxon>
        <taxon>Rhabditomorpha</taxon>
        <taxon>Strongyloidea</taxon>
        <taxon>Metastrongylidae</taxon>
        <taxon>Angiostrongylus</taxon>
    </lineage>
</organism>
<accession>A0A0R3PEH9</accession>
<sequence length="156" mass="17987">MVFFFCTNSYTTVPITGILEPHAIVGIKFRGDKLIALQKRNDEIMQQLEAMLIEDVKHHGVDSTEANRIRTLITKRSEDLKKAYRGVTVELADLHDRPERMFLKNAVQVSMIFEHECLNYIVVRVLLQHVVDLASSRNLFNQIFSLETAKVHMCET</sequence>
<dbReference type="InterPro" id="IPR034733">
    <property type="entry name" value="AcCoA_carboxyl_beta"/>
</dbReference>
<feature type="domain" description="Acetyl-coenzyme A carboxylase carboxyl transferase subunit beta" evidence="1">
    <location>
        <begin position="17"/>
        <end position="112"/>
    </location>
</feature>
<dbReference type="WBParaSite" id="ACOC_0000247901-mRNA-1">
    <property type="protein sequence ID" value="ACOC_0000247901-mRNA-1"/>
    <property type="gene ID" value="ACOC_0000247901"/>
</dbReference>
<reference evidence="2 3" key="2">
    <citation type="submission" date="2018-11" db="EMBL/GenBank/DDBJ databases">
        <authorList>
            <consortium name="Pathogen Informatics"/>
        </authorList>
    </citation>
    <scope>NUCLEOTIDE SEQUENCE [LARGE SCALE GENOMIC DNA]</scope>
    <source>
        <strain evidence="2 3">Costa Rica</strain>
    </source>
</reference>
<evidence type="ECO:0000313" key="4">
    <source>
        <dbReference type="WBParaSite" id="ACOC_0000247901-mRNA-1"/>
    </source>
</evidence>
<dbReference type="OMA" id="SMIFEHE"/>
<dbReference type="Proteomes" id="UP000267027">
    <property type="component" value="Unassembled WGS sequence"/>
</dbReference>
<evidence type="ECO:0000313" key="2">
    <source>
        <dbReference type="EMBL" id="VDM54065.1"/>
    </source>
</evidence>
<dbReference type="Gene3D" id="3.90.226.10">
    <property type="entry name" value="2-enoyl-CoA Hydratase, Chain A, domain 1"/>
    <property type="match status" value="1"/>
</dbReference>